<protein>
    <submittedName>
        <fullName evidence="2">Uncharacterized protein</fullName>
    </submittedName>
</protein>
<dbReference type="AlphaFoldDB" id="A0A914RI57"/>
<name>A0A914RI57_PAREQ</name>
<dbReference type="WBParaSite" id="PEQ_0000621601-mRNA-1">
    <property type="protein sequence ID" value="PEQ_0000621601-mRNA-1"/>
    <property type="gene ID" value="PEQ_0000621601"/>
</dbReference>
<accession>A0A914RI57</accession>
<sequence>MAVGRLSGVLWDSLAFAACIIDDSSGDALLSAIITSRNTSQQGGDVLKLDVILDRRKDVAELLSSRDWFYTRD</sequence>
<evidence type="ECO:0000313" key="2">
    <source>
        <dbReference type="WBParaSite" id="PEQ_0000621601-mRNA-1"/>
    </source>
</evidence>
<keyword evidence="1" id="KW-1185">Reference proteome</keyword>
<dbReference type="Proteomes" id="UP000887564">
    <property type="component" value="Unplaced"/>
</dbReference>
<organism evidence="1 2">
    <name type="scientific">Parascaris equorum</name>
    <name type="common">Equine roundworm</name>
    <dbReference type="NCBI Taxonomy" id="6256"/>
    <lineage>
        <taxon>Eukaryota</taxon>
        <taxon>Metazoa</taxon>
        <taxon>Ecdysozoa</taxon>
        <taxon>Nematoda</taxon>
        <taxon>Chromadorea</taxon>
        <taxon>Rhabditida</taxon>
        <taxon>Spirurina</taxon>
        <taxon>Ascaridomorpha</taxon>
        <taxon>Ascaridoidea</taxon>
        <taxon>Ascarididae</taxon>
        <taxon>Parascaris</taxon>
    </lineage>
</organism>
<reference evidence="2" key="1">
    <citation type="submission" date="2022-11" db="UniProtKB">
        <authorList>
            <consortium name="WormBaseParasite"/>
        </authorList>
    </citation>
    <scope>IDENTIFICATION</scope>
</reference>
<proteinExistence type="predicted"/>
<evidence type="ECO:0000313" key="1">
    <source>
        <dbReference type="Proteomes" id="UP000887564"/>
    </source>
</evidence>